<dbReference type="SUPFAM" id="SSF53448">
    <property type="entry name" value="Nucleotide-diphospho-sugar transferases"/>
    <property type="match status" value="1"/>
</dbReference>
<sequence>MGLGAVILCGGESRRMGRPKAWLDFGPERLLQRLVRQVGDVAEDVAVVASPGQDLPPLPASVIVARDAVPGRGPLQGLAAGLAALPDRVDLAYATSTDVPFLQAGWIRRLAELIGGHDLAIPRCEGYHHPLAALYRRATALPAIEALLREDRRRLLDLMDAIPTRVVSEDELRPVDPRLGTIRNLNTPEDYLAALAAAGFDAAGPPPTAAVDPGTTGGPAD</sequence>
<keyword evidence="1 8" id="KW-0963">Cytoplasm</keyword>
<evidence type="ECO:0000256" key="6">
    <source>
        <dbReference type="ARBA" id="ARBA00023134"/>
    </source>
</evidence>
<dbReference type="RefSeq" id="WP_148594673.1">
    <property type="nucleotide sequence ID" value="NZ_CP042997.1"/>
</dbReference>
<dbReference type="GO" id="GO:0005737">
    <property type="term" value="C:cytoplasm"/>
    <property type="evidence" value="ECO:0007669"/>
    <property type="project" value="UniProtKB-SubCell"/>
</dbReference>
<keyword evidence="6 8" id="KW-0342">GTP-binding</keyword>
<feature type="binding site" evidence="8">
    <location>
        <position position="20"/>
    </location>
    <ligand>
        <name>GTP</name>
        <dbReference type="ChEBI" id="CHEBI:37565"/>
    </ligand>
</feature>
<dbReference type="EC" id="2.7.7.77" evidence="8"/>
<dbReference type="Pfam" id="PF12804">
    <property type="entry name" value="NTP_transf_3"/>
    <property type="match status" value="1"/>
</dbReference>
<feature type="binding site" evidence="8">
    <location>
        <position position="98"/>
    </location>
    <ligand>
        <name>GTP</name>
        <dbReference type="ChEBI" id="CHEBI:37565"/>
    </ligand>
</feature>
<keyword evidence="11" id="KW-0548">Nucleotidyltransferase</keyword>
<gene>
    <name evidence="8 11" type="primary">mobA</name>
    <name evidence="11" type="ORF">OJF2_33440</name>
</gene>
<reference evidence="11 12" key="1">
    <citation type="submission" date="2019-08" db="EMBL/GenBank/DDBJ databases">
        <title>Deep-cultivation of Planctomycetes and their phenomic and genomic characterization uncovers novel biology.</title>
        <authorList>
            <person name="Wiegand S."/>
            <person name="Jogler M."/>
            <person name="Boedeker C."/>
            <person name="Pinto D."/>
            <person name="Vollmers J."/>
            <person name="Rivas-Marin E."/>
            <person name="Kohn T."/>
            <person name="Peeters S.H."/>
            <person name="Heuer A."/>
            <person name="Rast P."/>
            <person name="Oberbeckmann S."/>
            <person name="Bunk B."/>
            <person name="Jeske O."/>
            <person name="Meyerdierks A."/>
            <person name="Storesund J.E."/>
            <person name="Kallscheuer N."/>
            <person name="Luecker S."/>
            <person name="Lage O.M."/>
            <person name="Pohl T."/>
            <person name="Merkel B.J."/>
            <person name="Hornburger P."/>
            <person name="Mueller R.-W."/>
            <person name="Bruemmer F."/>
            <person name="Labrenz M."/>
            <person name="Spormann A.M."/>
            <person name="Op den Camp H."/>
            <person name="Overmann J."/>
            <person name="Amann R."/>
            <person name="Jetten M.S.M."/>
            <person name="Mascher T."/>
            <person name="Medema M.H."/>
            <person name="Devos D.P."/>
            <person name="Kaster A.-K."/>
            <person name="Ovreas L."/>
            <person name="Rohde M."/>
            <person name="Galperin M.Y."/>
            <person name="Jogler C."/>
        </authorList>
    </citation>
    <scope>NUCLEOTIDE SEQUENCE [LARGE SCALE GENOMIC DNA]</scope>
    <source>
        <strain evidence="11 12">OJF2</strain>
    </source>
</reference>
<accession>A0A5B9W3V9</accession>
<keyword evidence="7 8" id="KW-0501">Molybdenum cofactor biosynthesis</keyword>
<feature type="domain" description="MobA-like NTP transferase" evidence="10">
    <location>
        <begin position="5"/>
        <end position="156"/>
    </location>
</feature>
<dbReference type="GO" id="GO:0046872">
    <property type="term" value="F:metal ion binding"/>
    <property type="evidence" value="ECO:0007669"/>
    <property type="project" value="UniProtKB-KW"/>
</dbReference>
<evidence type="ECO:0000256" key="5">
    <source>
        <dbReference type="ARBA" id="ARBA00022842"/>
    </source>
</evidence>
<dbReference type="GO" id="GO:0061603">
    <property type="term" value="F:molybdenum cofactor guanylyltransferase activity"/>
    <property type="evidence" value="ECO:0007669"/>
    <property type="project" value="UniProtKB-EC"/>
</dbReference>
<comment type="caution">
    <text evidence="8">Lacks conserved residue(s) required for the propagation of feature annotation.</text>
</comment>
<feature type="binding site" evidence="8">
    <location>
        <begin position="8"/>
        <end position="10"/>
    </location>
    <ligand>
        <name>GTP</name>
        <dbReference type="ChEBI" id="CHEBI:37565"/>
    </ligand>
</feature>
<keyword evidence="12" id="KW-1185">Reference proteome</keyword>
<evidence type="ECO:0000256" key="4">
    <source>
        <dbReference type="ARBA" id="ARBA00022741"/>
    </source>
</evidence>
<feature type="region of interest" description="Disordered" evidence="9">
    <location>
        <begin position="202"/>
        <end position="221"/>
    </location>
</feature>
<organism evidence="11 12">
    <name type="scientific">Aquisphaera giovannonii</name>
    <dbReference type="NCBI Taxonomy" id="406548"/>
    <lineage>
        <taxon>Bacteria</taxon>
        <taxon>Pseudomonadati</taxon>
        <taxon>Planctomycetota</taxon>
        <taxon>Planctomycetia</taxon>
        <taxon>Isosphaerales</taxon>
        <taxon>Isosphaeraceae</taxon>
        <taxon>Aquisphaera</taxon>
    </lineage>
</organism>
<dbReference type="InterPro" id="IPR029044">
    <property type="entry name" value="Nucleotide-diphossugar_trans"/>
</dbReference>
<dbReference type="PANTHER" id="PTHR19136">
    <property type="entry name" value="MOLYBDENUM COFACTOR GUANYLYLTRANSFERASE"/>
    <property type="match status" value="1"/>
</dbReference>
<dbReference type="GO" id="GO:0005525">
    <property type="term" value="F:GTP binding"/>
    <property type="evidence" value="ECO:0007669"/>
    <property type="project" value="UniProtKB-UniRule"/>
</dbReference>
<comment type="domain">
    <text evidence="8">The N-terminal domain determines nucleotide recognition and specific binding, while the C-terminal domain determines the specific binding to the target protein.</text>
</comment>
<evidence type="ECO:0000256" key="7">
    <source>
        <dbReference type="ARBA" id="ARBA00023150"/>
    </source>
</evidence>
<evidence type="ECO:0000259" key="10">
    <source>
        <dbReference type="Pfam" id="PF12804"/>
    </source>
</evidence>
<protein>
    <recommendedName>
        <fullName evidence="8">Probable molybdenum cofactor guanylyltransferase</fullName>
        <shortName evidence="8">MoCo guanylyltransferase</shortName>
        <ecNumber evidence="8">2.7.7.77</ecNumber>
    </recommendedName>
    <alternativeName>
        <fullName evidence="8">GTP:molybdopterin guanylyltransferase</fullName>
    </alternativeName>
    <alternativeName>
        <fullName evidence="8">Mo-MPT guanylyltransferase</fullName>
    </alternativeName>
    <alternativeName>
        <fullName evidence="8">Molybdopterin guanylyltransferase</fullName>
    </alternativeName>
    <alternativeName>
        <fullName evidence="8">Molybdopterin-guanine dinucleotide synthase</fullName>
        <shortName evidence="8">MGD synthase</shortName>
    </alternativeName>
</protein>
<dbReference type="HAMAP" id="MF_00316">
    <property type="entry name" value="MobA"/>
    <property type="match status" value="1"/>
</dbReference>
<evidence type="ECO:0000256" key="3">
    <source>
        <dbReference type="ARBA" id="ARBA00022723"/>
    </source>
</evidence>
<keyword evidence="2 8" id="KW-0808">Transferase</keyword>
<evidence type="ECO:0000256" key="1">
    <source>
        <dbReference type="ARBA" id="ARBA00022490"/>
    </source>
</evidence>
<comment type="subcellular location">
    <subcellularLocation>
        <location evidence="8">Cytoplasm</location>
    </subcellularLocation>
</comment>
<dbReference type="AlphaFoldDB" id="A0A5B9W3V9"/>
<evidence type="ECO:0000313" key="11">
    <source>
        <dbReference type="EMBL" id="QEH34801.1"/>
    </source>
</evidence>
<dbReference type="EMBL" id="CP042997">
    <property type="protein sequence ID" value="QEH34801.1"/>
    <property type="molecule type" value="Genomic_DNA"/>
</dbReference>
<dbReference type="Proteomes" id="UP000324233">
    <property type="component" value="Chromosome"/>
</dbReference>
<keyword evidence="3 8" id="KW-0479">Metal-binding</keyword>
<evidence type="ECO:0000256" key="9">
    <source>
        <dbReference type="SAM" id="MobiDB-lite"/>
    </source>
</evidence>
<comment type="cofactor">
    <cofactor evidence="8">
        <name>Mg(2+)</name>
        <dbReference type="ChEBI" id="CHEBI:18420"/>
    </cofactor>
</comment>
<feature type="binding site" evidence="8">
    <location>
        <position position="67"/>
    </location>
    <ligand>
        <name>GTP</name>
        <dbReference type="ChEBI" id="CHEBI:37565"/>
    </ligand>
</feature>
<keyword evidence="5 8" id="KW-0460">Magnesium</keyword>
<feature type="binding site" evidence="8">
    <location>
        <position position="98"/>
    </location>
    <ligand>
        <name>Mg(2+)</name>
        <dbReference type="ChEBI" id="CHEBI:18420"/>
    </ligand>
</feature>
<dbReference type="KEGG" id="agv:OJF2_33440"/>
<comment type="similarity">
    <text evidence="8">Belongs to the MobA family.</text>
</comment>
<comment type="catalytic activity">
    <reaction evidence="8">
        <text>Mo-molybdopterin + GTP + H(+) = Mo-molybdopterin guanine dinucleotide + diphosphate</text>
        <dbReference type="Rhea" id="RHEA:34243"/>
        <dbReference type="ChEBI" id="CHEBI:15378"/>
        <dbReference type="ChEBI" id="CHEBI:33019"/>
        <dbReference type="ChEBI" id="CHEBI:37565"/>
        <dbReference type="ChEBI" id="CHEBI:71302"/>
        <dbReference type="ChEBI" id="CHEBI:71310"/>
        <dbReference type="EC" id="2.7.7.77"/>
    </reaction>
</comment>
<dbReference type="Gene3D" id="3.90.550.10">
    <property type="entry name" value="Spore Coat Polysaccharide Biosynthesis Protein SpsA, Chain A"/>
    <property type="match status" value="1"/>
</dbReference>
<comment type="function">
    <text evidence="8">Transfers a GMP moiety from GTP to Mo-molybdopterin (Mo-MPT) cofactor (Moco or molybdenum cofactor) to form Mo-molybdopterin guanine dinucleotide (Mo-MGD) cofactor.</text>
</comment>
<dbReference type="OrthoDB" id="9788394at2"/>
<dbReference type="GO" id="GO:0006777">
    <property type="term" value="P:Mo-molybdopterin cofactor biosynthetic process"/>
    <property type="evidence" value="ECO:0007669"/>
    <property type="project" value="UniProtKB-KW"/>
</dbReference>
<dbReference type="CDD" id="cd02503">
    <property type="entry name" value="MobA"/>
    <property type="match status" value="1"/>
</dbReference>
<name>A0A5B9W3V9_9BACT</name>
<evidence type="ECO:0000313" key="12">
    <source>
        <dbReference type="Proteomes" id="UP000324233"/>
    </source>
</evidence>
<proteinExistence type="inferred from homology"/>
<dbReference type="PANTHER" id="PTHR19136:SF81">
    <property type="entry name" value="MOLYBDENUM COFACTOR GUANYLYLTRANSFERASE"/>
    <property type="match status" value="1"/>
</dbReference>
<dbReference type="InterPro" id="IPR013482">
    <property type="entry name" value="Molybde_CF_guanTrfase"/>
</dbReference>
<keyword evidence="4 8" id="KW-0547">Nucleotide-binding</keyword>
<dbReference type="InterPro" id="IPR025877">
    <property type="entry name" value="MobA-like_NTP_Trfase"/>
</dbReference>
<evidence type="ECO:0000256" key="8">
    <source>
        <dbReference type="HAMAP-Rule" id="MF_00316"/>
    </source>
</evidence>
<evidence type="ECO:0000256" key="2">
    <source>
        <dbReference type="ARBA" id="ARBA00022679"/>
    </source>
</evidence>